<feature type="region of interest" description="Disordered" evidence="1">
    <location>
        <begin position="96"/>
        <end position="174"/>
    </location>
</feature>
<evidence type="ECO:0000313" key="2">
    <source>
        <dbReference type="EMBL" id="KAF2862514.1"/>
    </source>
</evidence>
<reference evidence="2" key="1">
    <citation type="journal article" date="2020" name="Stud. Mycol.">
        <title>101 Dothideomycetes genomes: a test case for predicting lifestyles and emergence of pathogens.</title>
        <authorList>
            <person name="Haridas S."/>
            <person name="Albert R."/>
            <person name="Binder M."/>
            <person name="Bloem J."/>
            <person name="Labutti K."/>
            <person name="Salamov A."/>
            <person name="Andreopoulos B."/>
            <person name="Baker S."/>
            <person name="Barry K."/>
            <person name="Bills G."/>
            <person name="Bluhm B."/>
            <person name="Cannon C."/>
            <person name="Castanera R."/>
            <person name="Culley D."/>
            <person name="Daum C."/>
            <person name="Ezra D."/>
            <person name="Gonzalez J."/>
            <person name="Henrissat B."/>
            <person name="Kuo A."/>
            <person name="Liang C."/>
            <person name="Lipzen A."/>
            <person name="Lutzoni F."/>
            <person name="Magnuson J."/>
            <person name="Mondo S."/>
            <person name="Nolan M."/>
            <person name="Ohm R."/>
            <person name="Pangilinan J."/>
            <person name="Park H.-J."/>
            <person name="Ramirez L."/>
            <person name="Alfaro M."/>
            <person name="Sun H."/>
            <person name="Tritt A."/>
            <person name="Yoshinaga Y."/>
            <person name="Zwiers L.-H."/>
            <person name="Turgeon B."/>
            <person name="Goodwin S."/>
            <person name="Spatafora J."/>
            <person name="Crous P."/>
            <person name="Grigoriev I."/>
        </authorList>
    </citation>
    <scope>NUCLEOTIDE SEQUENCE</scope>
    <source>
        <strain evidence="2">CBS 480.64</strain>
    </source>
</reference>
<protein>
    <submittedName>
        <fullName evidence="2">Uncharacterized protein</fullName>
    </submittedName>
</protein>
<name>A0A6A7C4V9_9PEZI</name>
<dbReference type="Proteomes" id="UP000799421">
    <property type="component" value="Unassembled WGS sequence"/>
</dbReference>
<evidence type="ECO:0000313" key="3">
    <source>
        <dbReference type="Proteomes" id="UP000799421"/>
    </source>
</evidence>
<dbReference type="EMBL" id="MU005965">
    <property type="protein sequence ID" value="KAF2862514.1"/>
    <property type="molecule type" value="Genomic_DNA"/>
</dbReference>
<dbReference type="OrthoDB" id="3942661at2759"/>
<dbReference type="AlphaFoldDB" id="A0A6A7C4V9"/>
<evidence type="ECO:0000256" key="1">
    <source>
        <dbReference type="SAM" id="MobiDB-lite"/>
    </source>
</evidence>
<feature type="compositionally biased region" description="Acidic residues" evidence="1">
    <location>
        <begin position="130"/>
        <end position="142"/>
    </location>
</feature>
<gene>
    <name evidence="2" type="ORF">K470DRAFT_268854</name>
</gene>
<sequence length="174" mass="19727">MSKIPPMTSRQAKAAYRARGYPTMTEKEKRQLARAMELDQRAEFIKEKDCQAALRKKEAEEASRAKKEEKPILGRDRVCDQYGHLTNQYHLGAFFGQTKRKNVADTSGEPKSKNPKPQKCTAVKRNPDETSYDDSDLEDEVLLEALNQAEGELSTPGNKTAEPKQPTQPKYKLL</sequence>
<proteinExistence type="predicted"/>
<organism evidence="2 3">
    <name type="scientific">Piedraia hortae CBS 480.64</name>
    <dbReference type="NCBI Taxonomy" id="1314780"/>
    <lineage>
        <taxon>Eukaryota</taxon>
        <taxon>Fungi</taxon>
        <taxon>Dikarya</taxon>
        <taxon>Ascomycota</taxon>
        <taxon>Pezizomycotina</taxon>
        <taxon>Dothideomycetes</taxon>
        <taxon>Dothideomycetidae</taxon>
        <taxon>Capnodiales</taxon>
        <taxon>Piedraiaceae</taxon>
        <taxon>Piedraia</taxon>
    </lineage>
</organism>
<keyword evidence="3" id="KW-1185">Reference proteome</keyword>
<feature type="region of interest" description="Disordered" evidence="1">
    <location>
        <begin position="1"/>
        <end position="29"/>
    </location>
</feature>
<accession>A0A6A7C4V9</accession>